<accession>A0A392W7E2</accession>
<keyword evidence="2" id="KW-1185">Reference proteome</keyword>
<organism evidence="1 2">
    <name type="scientific">Trifolium medium</name>
    <dbReference type="NCBI Taxonomy" id="97028"/>
    <lineage>
        <taxon>Eukaryota</taxon>
        <taxon>Viridiplantae</taxon>
        <taxon>Streptophyta</taxon>
        <taxon>Embryophyta</taxon>
        <taxon>Tracheophyta</taxon>
        <taxon>Spermatophyta</taxon>
        <taxon>Magnoliopsida</taxon>
        <taxon>eudicotyledons</taxon>
        <taxon>Gunneridae</taxon>
        <taxon>Pentapetalae</taxon>
        <taxon>rosids</taxon>
        <taxon>fabids</taxon>
        <taxon>Fabales</taxon>
        <taxon>Fabaceae</taxon>
        <taxon>Papilionoideae</taxon>
        <taxon>50 kb inversion clade</taxon>
        <taxon>NPAAA clade</taxon>
        <taxon>Hologalegina</taxon>
        <taxon>IRL clade</taxon>
        <taxon>Trifolieae</taxon>
        <taxon>Trifolium</taxon>
    </lineage>
</organism>
<dbReference type="Proteomes" id="UP000265520">
    <property type="component" value="Unassembled WGS sequence"/>
</dbReference>
<dbReference type="EMBL" id="LXQA011410703">
    <property type="protein sequence ID" value="MCI96287.1"/>
    <property type="molecule type" value="Genomic_DNA"/>
</dbReference>
<dbReference type="AlphaFoldDB" id="A0A392W7E2"/>
<evidence type="ECO:0000313" key="1">
    <source>
        <dbReference type="EMBL" id="MCI96287.1"/>
    </source>
</evidence>
<proteinExistence type="predicted"/>
<name>A0A392W7E2_9FABA</name>
<comment type="caution">
    <text evidence="1">The sequence shown here is derived from an EMBL/GenBank/DDBJ whole genome shotgun (WGS) entry which is preliminary data.</text>
</comment>
<feature type="non-terminal residue" evidence="1">
    <location>
        <position position="28"/>
    </location>
</feature>
<protein>
    <submittedName>
        <fullName evidence="1">Uncharacterized protein</fullName>
    </submittedName>
</protein>
<reference evidence="1 2" key="1">
    <citation type="journal article" date="2018" name="Front. Plant Sci.">
        <title>Red Clover (Trifolium pratense) and Zigzag Clover (T. medium) - A Picture of Genomic Similarities and Differences.</title>
        <authorList>
            <person name="Dluhosova J."/>
            <person name="Istvanek J."/>
            <person name="Nedelnik J."/>
            <person name="Repkova J."/>
        </authorList>
    </citation>
    <scope>NUCLEOTIDE SEQUENCE [LARGE SCALE GENOMIC DNA]</scope>
    <source>
        <strain evidence="2">cv. 10/8</strain>
        <tissue evidence="1">Leaf</tissue>
    </source>
</reference>
<sequence>MLCPRCSAVCDKEATAGLTNYVPYVQNR</sequence>
<evidence type="ECO:0000313" key="2">
    <source>
        <dbReference type="Proteomes" id="UP000265520"/>
    </source>
</evidence>